<dbReference type="Pfam" id="PF07536">
    <property type="entry name" value="HWE_HK"/>
    <property type="match status" value="1"/>
</dbReference>
<keyword evidence="15" id="KW-0675">Receptor</keyword>
<evidence type="ECO:0000256" key="14">
    <source>
        <dbReference type="ARBA" id="ARBA00023026"/>
    </source>
</evidence>
<dbReference type="GO" id="GO:0005524">
    <property type="term" value="F:ATP binding"/>
    <property type="evidence" value="ECO:0007669"/>
    <property type="project" value="UniProtKB-KW"/>
</dbReference>
<dbReference type="AlphaFoldDB" id="A0A081RAI6"/>
<keyword evidence="13" id="KW-0157">Chromophore</keyword>
<evidence type="ECO:0000256" key="7">
    <source>
        <dbReference type="ARBA" id="ARBA00022643"/>
    </source>
</evidence>
<dbReference type="SUPFAM" id="SSF55785">
    <property type="entry name" value="PYP-like sensor domain (PAS domain)"/>
    <property type="match status" value="1"/>
</dbReference>
<keyword evidence="4" id="KW-0597">Phosphoprotein</keyword>
<keyword evidence="3" id="KW-0600">Photoreceptor protein</keyword>
<feature type="domain" description="PAC" evidence="18">
    <location>
        <begin position="121"/>
        <end position="173"/>
    </location>
</feature>
<evidence type="ECO:0000256" key="10">
    <source>
        <dbReference type="ARBA" id="ARBA00022741"/>
    </source>
</evidence>
<evidence type="ECO:0000256" key="9">
    <source>
        <dbReference type="ARBA" id="ARBA00022737"/>
    </source>
</evidence>
<evidence type="ECO:0000256" key="15">
    <source>
        <dbReference type="ARBA" id="ARBA00023170"/>
    </source>
</evidence>
<dbReference type="InterPro" id="IPR011102">
    <property type="entry name" value="Sig_transdc_His_kinase_HWE"/>
</dbReference>
<evidence type="ECO:0000313" key="20">
    <source>
        <dbReference type="Proteomes" id="UP000028411"/>
    </source>
</evidence>
<evidence type="ECO:0000256" key="6">
    <source>
        <dbReference type="ARBA" id="ARBA00022630"/>
    </source>
</evidence>
<keyword evidence="11 19" id="KW-0418">Kinase</keyword>
<dbReference type="InterPro" id="IPR013767">
    <property type="entry name" value="PAS_fold"/>
</dbReference>
<keyword evidence="10" id="KW-0547">Nucleotide-binding</keyword>
<dbReference type="InterPro" id="IPR000014">
    <property type="entry name" value="PAS"/>
</dbReference>
<evidence type="ECO:0000256" key="13">
    <source>
        <dbReference type="ARBA" id="ARBA00022991"/>
    </source>
</evidence>
<sequence>MSSENDSKLHLGVRDTPLATGPSALTSGHEASAPALAVADAAEIDPDPRDWLAAIIAGSDDAIISKDLEGNIRSWNRGAARLFGYTSEEAVGRPITILIPDERLGEEPKILDEIRHGRRVEQFETQRRRKDGALIDLSLTISPIHNERGVIVGASKFARDVTERRRAQETQRLLFGEMQHRIKNLFALTAGIVTLSGRSNASTDEVVRTIHERLGALARAHDLTISDWASETIREQAADLRNLVRAILEPYDGEGQIAIEGIAATVHGKALTNMALVLHELATNAAKYGALSGPEGRLDVGIAEHEGEIKLTWAETCGREISRPAAEGFGSRLERSLCAALGATVDRDWRANGLCIVITVPKKGLEG</sequence>
<organism evidence="19 20">
    <name type="scientific">Sphingobium chlorophenolicum</name>
    <dbReference type="NCBI Taxonomy" id="46429"/>
    <lineage>
        <taxon>Bacteria</taxon>
        <taxon>Pseudomonadati</taxon>
        <taxon>Pseudomonadota</taxon>
        <taxon>Alphaproteobacteria</taxon>
        <taxon>Sphingomonadales</taxon>
        <taxon>Sphingomonadaceae</taxon>
        <taxon>Sphingobium</taxon>
    </lineage>
</organism>
<evidence type="ECO:0000256" key="4">
    <source>
        <dbReference type="ARBA" id="ARBA00022553"/>
    </source>
</evidence>
<feature type="domain" description="PAS" evidence="17">
    <location>
        <begin position="48"/>
        <end position="103"/>
    </location>
</feature>
<comment type="catalytic activity">
    <reaction evidence="1">
        <text>ATP + protein L-histidine = ADP + protein N-phospho-L-histidine.</text>
        <dbReference type="EC" id="2.7.13.3"/>
    </reaction>
</comment>
<evidence type="ECO:0000256" key="2">
    <source>
        <dbReference type="ARBA" id="ARBA00012438"/>
    </source>
</evidence>
<dbReference type="GO" id="GO:0009881">
    <property type="term" value="F:photoreceptor activity"/>
    <property type="evidence" value="ECO:0007669"/>
    <property type="project" value="UniProtKB-KW"/>
</dbReference>
<dbReference type="SMART" id="SM00911">
    <property type="entry name" value="HWE_HK"/>
    <property type="match status" value="1"/>
</dbReference>
<name>A0A081RAI6_SPHCR</name>
<keyword evidence="8" id="KW-0808">Transferase</keyword>
<evidence type="ECO:0000256" key="11">
    <source>
        <dbReference type="ARBA" id="ARBA00022777"/>
    </source>
</evidence>
<protein>
    <recommendedName>
        <fullName evidence="2">histidine kinase</fullName>
        <ecNumber evidence="2">2.7.13.3</ecNumber>
    </recommendedName>
</protein>
<gene>
    <name evidence="19" type="ORF">BV95_03547</name>
</gene>
<dbReference type="InterPro" id="IPR000700">
    <property type="entry name" value="PAS-assoc_C"/>
</dbReference>
<evidence type="ECO:0000259" key="18">
    <source>
        <dbReference type="PROSITE" id="PS50113"/>
    </source>
</evidence>
<dbReference type="PANTHER" id="PTHR41523">
    <property type="entry name" value="TWO-COMPONENT SYSTEM SENSOR PROTEIN"/>
    <property type="match status" value="1"/>
</dbReference>
<keyword evidence="12" id="KW-0067">ATP-binding</keyword>
<dbReference type="PROSITE" id="PS50113">
    <property type="entry name" value="PAC"/>
    <property type="match status" value="1"/>
</dbReference>
<dbReference type="PANTHER" id="PTHR41523:SF8">
    <property type="entry name" value="ETHYLENE RESPONSE SENSOR PROTEIN"/>
    <property type="match status" value="1"/>
</dbReference>
<dbReference type="PROSITE" id="PS50112">
    <property type="entry name" value="PAS"/>
    <property type="match status" value="1"/>
</dbReference>
<keyword evidence="14" id="KW-0843">Virulence</keyword>
<dbReference type="PATRIC" id="fig|46429.4.peg.3538"/>
<dbReference type="InterPro" id="IPR036890">
    <property type="entry name" value="HATPase_C_sf"/>
</dbReference>
<dbReference type="CDD" id="cd00130">
    <property type="entry name" value="PAS"/>
    <property type="match status" value="1"/>
</dbReference>
<dbReference type="Pfam" id="PF00989">
    <property type="entry name" value="PAS"/>
    <property type="match status" value="1"/>
</dbReference>
<evidence type="ECO:0000259" key="17">
    <source>
        <dbReference type="PROSITE" id="PS50112"/>
    </source>
</evidence>
<evidence type="ECO:0000256" key="16">
    <source>
        <dbReference type="SAM" id="MobiDB-lite"/>
    </source>
</evidence>
<keyword evidence="7" id="KW-0288">FMN</keyword>
<evidence type="ECO:0000256" key="12">
    <source>
        <dbReference type="ARBA" id="ARBA00022840"/>
    </source>
</evidence>
<reference evidence="19 20" key="1">
    <citation type="submission" date="2014-02" db="EMBL/GenBank/DDBJ databases">
        <title>Whole genome sequence of Sphingobium chlorophenolicum NBRC 16172.</title>
        <authorList>
            <person name="Gan H.M."/>
            <person name="Gan H.Y."/>
            <person name="Chew T.H."/>
            <person name="Savka M.A."/>
        </authorList>
    </citation>
    <scope>NUCLEOTIDE SEQUENCE [LARGE SCALE GENOMIC DNA]</scope>
    <source>
        <strain evidence="19 20">NBRC 16172</strain>
    </source>
</reference>
<evidence type="ECO:0000256" key="5">
    <source>
        <dbReference type="ARBA" id="ARBA00022606"/>
    </source>
</evidence>
<dbReference type="InterPro" id="IPR035965">
    <property type="entry name" value="PAS-like_dom_sf"/>
</dbReference>
<dbReference type="RefSeq" id="WP_234703229.1">
    <property type="nucleotide sequence ID" value="NZ_JFHR01000049.1"/>
</dbReference>
<dbReference type="eggNOG" id="COG3920">
    <property type="taxonomic scope" value="Bacteria"/>
</dbReference>
<dbReference type="SMART" id="SM00091">
    <property type="entry name" value="PAS"/>
    <property type="match status" value="1"/>
</dbReference>
<dbReference type="Gene3D" id="3.30.450.20">
    <property type="entry name" value="PAS domain"/>
    <property type="match status" value="1"/>
</dbReference>
<keyword evidence="5" id="KW-0716">Sensory transduction</keyword>
<dbReference type="GO" id="GO:0004673">
    <property type="term" value="F:protein histidine kinase activity"/>
    <property type="evidence" value="ECO:0007669"/>
    <property type="project" value="UniProtKB-EC"/>
</dbReference>
<evidence type="ECO:0000256" key="8">
    <source>
        <dbReference type="ARBA" id="ARBA00022679"/>
    </source>
</evidence>
<keyword evidence="6" id="KW-0285">Flavoprotein</keyword>
<dbReference type="Proteomes" id="UP000028411">
    <property type="component" value="Unassembled WGS sequence"/>
</dbReference>
<dbReference type="InterPro" id="IPR001610">
    <property type="entry name" value="PAC"/>
</dbReference>
<dbReference type="EC" id="2.7.13.3" evidence="2"/>
<feature type="compositionally biased region" description="Basic and acidic residues" evidence="16">
    <location>
        <begin position="1"/>
        <end position="13"/>
    </location>
</feature>
<dbReference type="Gene3D" id="3.30.565.10">
    <property type="entry name" value="Histidine kinase-like ATPase, C-terminal domain"/>
    <property type="match status" value="1"/>
</dbReference>
<dbReference type="SMART" id="SM00086">
    <property type="entry name" value="PAC"/>
    <property type="match status" value="1"/>
</dbReference>
<dbReference type="GO" id="GO:0006355">
    <property type="term" value="P:regulation of DNA-templated transcription"/>
    <property type="evidence" value="ECO:0007669"/>
    <property type="project" value="InterPro"/>
</dbReference>
<dbReference type="NCBIfam" id="TIGR00229">
    <property type="entry name" value="sensory_box"/>
    <property type="match status" value="1"/>
</dbReference>
<dbReference type="EMBL" id="JFHR01000049">
    <property type="protein sequence ID" value="KEQ52209.1"/>
    <property type="molecule type" value="Genomic_DNA"/>
</dbReference>
<comment type="caution">
    <text evidence="19">The sequence shown here is derived from an EMBL/GenBank/DDBJ whole genome shotgun (WGS) entry which is preliminary data.</text>
</comment>
<feature type="region of interest" description="Disordered" evidence="16">
    <location>
        <begin position="1"/>
        <end position="27"/>
    </location>
</feature>
<evidence type="ECO:0000256" key="3">
    <source>
        <dbReference type="ARBA" id="ARBA00022543"/>
    </source>
</evidence>
<proteinExistence type="predicted"/>
<accession>A0A081RAI6</accession>
<keyword evidence="9" id="KW-0677">Repeat</keyword>
<evidence type="ECO:0000256" key="1">
    <source>
        <dbReference type="ARBA" id="ARBA00000085"/>
    </source>
</evidence>
<evidence type="ECO:0000313" key="19">
    <source>
        <dbReference type="EMBL" id="KEQ52209.1"/>
    </source>
</evidence>